<comment type="subcellular location">
    <subcellularLocation>
        <location evidence="1">Cell membrane</location>
        <topology evidence="1">Multi-pass membrane protein</topology>
    </subcellularLocation>
</comment>
<dbReference type="STRING" id="1802443.A2117_00810"/>
<evidence type="ECO:0008006" key="11">
    <source>
        <dbReference type="Google" id="ProtNLM"/>
    </source>
</evidence>
<keyword evidence="4" id="KW-1003">Cell membrane</keyword>
<accession>A0A1G2QNZ4</accession>
<evidence type="ECO:0000256" key="1">
    <source>
        <dbReference type="ARBA" id="ARBA00004651"/>
    </source>
</evidence>
<evidence type="ECO:0000256" key="5">
    <source>
        <dbReference type="ARBA" id="ARBA00022692"/>
    </source>
</evidence>
<name>A0A1G2QNZ4_9BACT</name>
<evidence type="ECO:0000256" key="2">
    <source>
        <dbReference type="ARBA" id="ARBA00009773"/>
    </source>
</evidence>
<comment type="similarity">
    <text evidence="2">Belongs to the autoinducer-2 exporter (AI-2E) (TC 2.A.86) family.</text>
</comment>
<feature type="transmembrane region" description="Helical" evidence="8">
    <location>
        <begin position="296"/>
        <end position="323"/>
    </location>
</feature>
<evidence type="ECO:0000313" key="10">
    <source>
        <dbReference type="Proteomes" id="UP000179245"/>
    </source>
</evidence>
<feature type="transmembrane region" description="Helical" evidence="8">
    <location>
        <begin position="226"/>
        <end position="256"/>
    </location>
</feature>
<feature type="transmembrane region" description="Helical" evidence="8">
    <location>
        <begin position="62"/>
        <end position="88"/>
    </location>
</feature>
<feature type="transmembrane region" description="Helical" evidence="8">
    <location>
        <begin position="137"/>
        <end position="161"/>
    </location>
</feature>
<keyword evidence="6 8" id="KW-1133">Transmembrane helix</keyword>
<organism evidence="9 10">
    <name type="scientific">Candidatus Wildermuthbacteria bacterium GWA2_46_15</name>
    <dbReference type="NCBI Taxonomy" id="1802443"/>
    <lineage>
        <taxon>Bacteria</taxon>
        <taxon>Candidatus Wildermuthiibacteriota</taxon>
    </lineage>
</organism>
<dbReference type="PANTHER" id="PTHR21716">
    <property type="entry name" value="TRANSMEMBRANE PROTEIN"/>
    <property type="match status" value="1"/>
</dbReference>
<evidence type="ECO:0000256" key="6">
    <source>
        <dbReference type="ARBA" id="ARBA00022989"/>
    </source>
</evidence>
<gene>
    <name evidence="9" type="ORF">A2117_00810</name>
</gene>
<keyword evidence="3" id="KW-0813">Transport</keyword>
<keyword evidence="7 8" id="KW-0472">Membrane</keyword>
<dbReference type="InterPro" id="IPR002549">
    <property type="entry name" value="AI-2E-like"/>
</dbReference>
<evidence type="ECO:0000313" key="9">
    <source>
        <dbReference type="EMBL" id="OHA61722.1"/>
    </source>
</evidence>
<dbReference type="AlphaFoldDB" id="A0A1G2QNZ4"/>
<feature type="transmembrane region" description="Helical" evidence="8">
    <location>
        <begin position="263"/>
        <end position="284"/>
    </location>
</feature>
<proteinExistence type="inferred from homology"/>
<dbReference type="PANTHER" id="PTHR21716:SF53">
    <property type="entry name" value="PERMEASE PERM-RELATED"/>
    <property type="match status" value="1"/>
</dbReference>
<keyword evidence="5 8" id="KW-0812">Transmembrane</keyword>
<reference evidence="9 10" key="1">
    <citation type="journal article" date="2016" name="Nat. Commun.">
        <title>Thousands of microbial genomes shed light on interconnected biogeochemical processes in an aquifer system.</title>
        <authorList>
            <person name="Anantharaman K."/>
            <person name="Brown C.T."/>
            <person name="Hug L.A."/>
            <person name="Sharon I."/>
            <person name="Castelle C.J."/>
            <person name="Probst A.J."/>
            <person name="Thomas B.C."/>
            <person name="Singh A."/>
            <person name="Wilkins M.J."/>
            <person name="Karaoz U."/>
            <person name="Brodie E.L."/>
            <person name="Williams K.H."/>
            <person name="Hubbard S.S."/>
            <person name="Banfield J.F."/>
        </authorList>
    </citation>
    <scope>NUCLEOTIDE SEQUENCE [LARGE SCALE GENOMIC DNA]</scope>
</reference>
<feature type="transmembrane region" description="Helical" evidence="8">
    <location>
        <begin position="199"/>
        <end position="220"/>
    </location>
</feature>
<dbReference type="EMBL" id="MHTO01000028">
    <property type="protein sequence ID" value="OHA61722.1"/>
    <property type="molecule type" value="Genomic_DNA"/>
</dbReference>
<protein>
    <recommendedName>
        <fullName evidence="11">AI-2E family transporter</fullName>
    </recommendedName>
</protein>
<dbReference type="Pfam" id="PF01594">
    <property type="entry name" value="AI-2E_transport"/>
    <property type="match status" value="1"/>
</dbReference>
<feature type="transmembrane region" description="Helical" evidence="8">
    <location>
        <begin position="33"/>
        <end position="50"/>
    </location>
</feature>
<evidence type="ECO:0000256" key="7">
    <source>
        <dbReference type="ARBA" id="ARBA00023136"/>
    </source>
</evidence>
<evidence type="ECO:0000256" key="4">
    <source>
        <dbReference type="ARBA" id="ARBA00022475"/>
    </source>
</evidence>
<dbReference type="Proteomes" id="UP000179245">
    <property type="component" value="Unassembled WGS sequence"/>
</dbReference>
<comment type="caution">
    <text evidence="9">The sequence shown here is derived from an EMBL/GenBank/DDBJ whole genome shotgun (WGS) entry which is preliminary data.</text>
</comment>
<dbReference type="GO" id="GO:0055085">
    <property type="term" value="P:transmembrane transport"/>
    <property type="evidence" value="ECO:0007669"/>
    <property type="project" value="TreeGrafter"/>
</dbReference>
<evidence type="ECO:0000256" key="3">
    <source>
        <dbReference type="ARBA" id="ARBA00022448"/>
    </source>
</evidence>
<sequence>MEKVTFEFSWETILRIGVLAASLYAIYRVREILLLIIFALIISLLFNPVIDYLQKRKVPRTLAVIFVYFSIFGTFALLIYLFAPLLIIEVHYFSQSFSQYFEKISPPLRSLGIEGFQSFENFIDLVERTLSPVAENIFSALFSIFGGILTTVFVIFLAFFLSLEERAFEKFLFFLFPVGSEDMALDLWRRCQKKVSGWFLSRVLSSLFVGGMVYLSLLILQSDYAFSFGLLAAISNFIPIVGPFFTGLLIFILLSLTSPVKAVLAIVIFTLIQQIENNILLPILSKKFIGISPALVLISLAIGGALGGMWGAILGIPLFAISLEFARDFLKKKKEEAEAEIT</sequence>
<evidence type="ECO:0000256" key="8">
    <source>
        <dbReference type="SAM" id="Phobius"/>
    </source>
</evidence>
<dbReference type="GO" id="GO:0005886">
    <property type="term" value="C:plasma membrane"/>
    <property type="evidence" value="ECO:0007669"/>
    <property type="project" value="UniProtKB-SubCell"/>
</dbReference>